<evidence type="ECO:0000256" key="5">
    <source>
        <dbReference type="ARBA" id="ARBA00022759"/>
    </source>
</evidence>
<keyword evidence="5" id="KW-0255">Endonuclease</keyword>
<dbReference type="PIRSF" id="PIRSF004878">
    <property type="entry name" value="RNase_P_4"/>
    <property type="match status" value="1"/>
</dbReference>
<dbReference type="InterPro" id="IPR007175">
    <property type="entry name" value="Rpr2/Snm1/Rpp21"/>
</dbReference>
<evidence type="ECO:0000313" key="9">
    <source>
        <dbReference type="Proteomes" id="UP000226712"/>
    </source>
</evidence>
<accession>A0A2D6LQ44</accession>
<keyword evidence="6" id="KW-0378">Hydrolase</keyword>
<keyword evidence="7" id="KW-0862">Zinc</keyword>
<dbReference type="GO" id="GO:0046872">
    <property type="term" value="F:metal ion binding"/>
    <property type="evidence" value="ECO:0007669"/>
    <property type="project" value="UniProtKB-KW"/>
</dbReference>
<keyword evidence="1" id="KW-0963">Cytoplasm</keyword>
<dbReference type="InterPro" id="IPR016432">
    <property type="entry name" value="RNP4"/>
</dbReference>
<dbReference type="Pfam" id="PF04032">
    <property type="entry name" value="Rpr2"/>
    <property type="match status" value="1"/>
</dbReference>
<proteinExistence type="predicted"/>
<name>A0A2D6LQ44_9ARCH</name>
<evidence type="ECO:0000256" key="2">
    <source>
        <dbReference type="ARBA" id="ARBA00022694"/>
    </source>
</evidence>
<dbReference type="GO" id="GO:0030677">
    <property type="term" value="C:ribonuclease P complex"/>
    <property type="evidence" value="ECO:0007669"/>
    <property type="project" value="InterPro"/>
</dbReference>
<keyword evidence="3" id="KW-0540">Nuclease</keyword>
<evidence type="ECO:0000256" key="3">
    <source>
        <dbReference type="ARBA" id="ARBA00022722"/>
    </source>
</evidence>
<dbReference type="GO" id="GO:0016787">
    <property type="term" value="F:hydrolase activity"/>
    <property type="evidence" value="ECO:0007669"/>
    <property type="project" value="UniProtKB-KW"/>
</dbReference>
<dbReference type="GO" id="GO:0004519">
    <property type="term" value="F:endonuclease activity"/>
    <property type="evidence" value="ECO:0007669"/>
    <property type="project" value="UniProtKB-KW"/>
</dbReference>
<evidence type="ECO:0000256" key="6">
    <source>
        <dbReference type="ARBA" id="ARBA00022801"/>
    </source>
</evidence>
<dbReference type="EMBL" id="NZBD01000015">
    <property type="protein sequence ID" value="MAG18323.1"/>
    <property type="molecule type" value="Genomic_DNA"/>
</dbReference>
<dbReference type="Proteomes" id="UP000226712">
    <property type="component" value="Unassembled WGS sequence"/>
</dbReference>
<dbReference type="Gene3D" id="1.20.5.420">
    <property type="entry name" value="Immunoglobulin FC, subunit C"/>
    <property type="match status" value="1"/>
</dbReference>
<dbReference type="AlphaFoldDB" id="A0A2D6LQ44"/>
<gene>
    <name evidence="8" type="ORF">CL944_02515</name>
</gene>
<evidence type="ECO:0000256" key="1">
    <source>
        <dbReference type="ARBA" id="ARBA00022490"/>
    </source>
</evidence>
<sequence>MKHTQMQQIGLERIYRLFELAEQELKKHPERSKRYIGIAIEIGKKTRARFPSELKTKYCKKCNAFLNRTNSEIIKAGTLQTIKCKECGFERKIKN</sequence>
<evidence type="ECO:0000313" key="8">
    <source>
        <dbReference type="EMBL" id="MAG18323.1"/>
    </source>
</evidence>
<reference evidence="9" key="1">
    <citation type="submission" date="2017-09" db="EMBL/GenBank/DDBJ databases">
        <title>The Reconstruction of 2,631 Draft Metagenome-Assembled Genomes from the Global Oceans.</title>
        <authorList>
            <person name="Tully B.J."/>
            <person name="Graham E.D."/>
            <person name="Heidelberg J.F."/>
        </authorList>
    </citation>
    <scope>NUCLEOTIDE SEQUENCE [LARGE SCALE GENOMIC DNA]</scope>
</reference>
<dbReference type="GO" id="GO:0001682">
    <property type="term" value="P:tRNA 5'-leader removal"/>
    <property type="evidence" value="ECO:0007669"/>
    <property type="project" value="InterPro"/>
</dbReference>
<keyword evidence="2" id="KW-0819">tRNA processing</keyword>
<keyword evidence="4" id="KW-0479">Metal-binding</keyword>
<evidence type="ECO:0000256" key="7">
    <source>
        <dbReference type="ARBA" id="ARBA00022833"/>
    </source>
</evidence>
<organism evidence="8 9">
    <name type="scientific">Candidatus Iainarchaeum sp</name>
    <dbReference type="NCBI Taxonomy" id="3101447"/>
    <lineage>
        <taxon>Archaea</taxon>
        <taxon>Candidatus Iainarchaeota</taxon>
        <taxon>Candidatus Iainarchaeia</taxon>
        <taxon>Candidatus Iainarchaeales</taxon>
        <taxon>Candidatus Iainarchaeaceae</taxon>
        <taxon>Candidatus Iainarchaeum</taxon>
    </lineage>
</organism>
<protein>
    <submittedName>
        <fullName evidence="8">Ribonuclease P</fullName>
    </submittedName>
</protein>
<evidence type="ECO:0000256" key="4">
    <source>
        <dbReference type="ARBA" id="ARBA00022723"/>
    </source>
</evidence>
<comment type="caution">
    <text evidence="8">The sequence shown here is derived from an EMBL/GenBank/DDBJ whole genome shotgun (WGS) entry which is preliminary data.</text>
</comment>